<dbReference type="PANTHER" id="PTHR10457">
    <property type="entry name" value="MEVALONATE KINASE/GALACTOKINASE"/>
    <property type="match status" value="1"/>
</dbReference>
<evidence type="ECO:0000259" key="8">
    <source>
        <dbReference type="Pfam" id="PF00288"/>
    </source>
</evidence>
<evidence type="ECO:0000313" key="12">
    <source>
        <dbReference type="Proteomes" id="UP001597387"/>
    </source>
</evidence>
<keyword evidence="4" id="KW-0418">Kinase</keyword>
<dbReference type="EC" id="2.7.1.6" evidence="7"/>
<evidence type="ECO:0000259" key="10">
    <source>
        <dbReference type="Pfam" id="PF10509"/>
    </source>
</evidence>
<evidence type="ECO:0000313" key="11">
    <source>
        <dbReference type="EMBL" id="MFD2163182.1"/>
    </source>
</evidence>
<keyword evidence="6" id="KW-0119">Carbohydrate metabolism</keyword>
<dbReference type="RefSeq" id="WP_255901283.1">
    <property type="nucleotide sequence ID" value="NZ_JAFMZO010000002.1"/>
</dbReference>
<evidence type="ECO:0000256" key="4">
    <source>
        <dbReference type="ARBA" id="ARBA00022777"/>
    </source>
</evidence>
<keyword evidence="5" id="KW-0067">ATP-binding</keyword>
<dbReference type="InterPro" id="IPR006206">
    <property type="entry name" value="Mevalonate/galactokinase"/>
</dbReference>
<dbReference type="InterPro" id="IPR013750">
    <property type="entry name" value="GHMP_kinase_C_dom"/>
</dbReference>
<dbReference type="InterPro" id="IPR014721">
    <property type="entry name" value="Ribsml_uS5_D2-typ_fold_subgr"/>
</dbReference>
<dbReference type="PRINTS" id="PR00473">
    <property type="entry name" value="GALCTOKINASE"/>
</dbReference>
<dbReference type="NCBIfam" id="TIGR00131">
    <property type="entry name" value="gal_kin"/>
    <property type="match status" value="1"/>
</dbReference>
<dbReference type="GO" id="GO:0004335">
    <property type="term" value="F:galactokinase activity"/>
    <property type="evidence" value="ECO:0007669"/>
    <property type="project" value="UniProtKB-EC"/>
</dbReference>
<gene>
    <name evidence="11" type="primary">galK</name>
    <name evidence="11" type="ORF">ACFSJU_12320</name>
</gene>
<evidence type="ECO:0000256" key="3">
    <source>
        <dbReference type="ARBA" id="ARBA00022741"/>
    </source>
</evidence>
<keyword evidence="2 11" id="KW-0808">Transferase</keyword>
<dbReference type="EMBL" id="JBHUHZ010000002">
    <property type="protein sequence ID" value="MFD2163182.1"/>
    <property type="molecule type" value="Genomic_DNA"/>
</dbReference>
<reference evidence="12" key="1">
    <citation type="journal article" date="2019" name="Int. J. Syst. Evol. Microbiol.">
        <title>The Global Catalogue of Microorganisms (GCM) 10K type strain sequencing project: providing services to taxonomists for standard genome sequencing and annotation.</title>
        <authorList>
            <consortium name="The Broad Institute Genomics Platform"/>
            <consortium name="The Broad Institute Genome Sequencing Center for Infectious Disease"/>
            <person name="Wu L."/>
            <person name="Ma J."/>
        </authorList>
    </citation>
    <scope>NUCLEOTIDE SEQUENCE [LARGE SCALE GENOMIC DNA]</scope>
    <source>
        <strain evidence="12">KCTC 42217</strain>
    </source>
</reference>
<dbReference type="PRINTS" id="PR00959">
    <property type="entry name" value="MEVGALKINASE"/>
</dbReference>
<evidence type="ECO:0000256" key="6">
    <source>
        <dbReference type="ARBA" id="ARBA00023144"/>
    </source>
</evidence>
<dbReference type="Proteomes" id="UP001597387">
    <property type="component" value="Unassembled WGS sequence"/>
</dbReference>
<evidence type="ECO:0000256" key="2">
    <source>
        <dbReference type="ARBA" id="ARBA00022679"/>
    </source>
</evidence>
<dbReference type="Pfam" id="PF10509">
    <property type="entry name" value="GalKase_gal_bdg"/>
    <property type="match status" value="1"/>
</dbReference>
<keyword evidence="6" id="KW-0299">Galactose metabolism</keyword>
<dbReference type="SUPFAM" id="SSF54211">
    <property type="entry name" value="Ribosomal protein S5 domain 2-like"/>
    <property type="match status" value="1"/>
</dbReference>
<dbReference type="InterPro" id="IPR019539">
    <property type="entry name" value="GalKase_N"/>
</dbReference>
<name>A0ABW4ZNH8_9SPHI</name>
<dbReference type="InterPro" id="IPR000705">
    <property type="entry name" value="Galactokinase"/>
</dbReference>
<dbReference type="SUPFAM" id="SSF55060">
    <property type="entry name" value="GHMP Kinase, C-terminal domain"/>
    <property type="match status" value="1"/>
</dbReference>
<dbReference type="Pfam" id="PF00288">
    <property type="entry name" value="GHMP_kinases_N"/>
    <property type="match status" value="1"/>
</dbReference>
<dbReference type="PROSITE" id="PS00627">
    <property type="entry name" value="GHMP_KINASES_ATP"/>
    <property type="match status" value="1"/>
</dbReference>
<keyword evidence="3" id="KW-0547">Nucleotide-binding</keyword>
<organism evidence="11 12">
    <name type="scientific">Paradesertivirga mongoliensis</name>
    <dbReference type="NCBI Taxonomy" id="2100740"/>
    <lineage>
        <taxon>Bacteria</taxon>
        <taxon>Pseudomonadati</taxon>
        <taxon>Bacteroidota</taxon>
        <taxon>Sphingobacteriia</taxon>
        <taxon>Sphingobacteriales</taxon>
        <taxon>Sphingobacteriaceae</taxon>
        <taxon>Paradesertivirga</taxon>
    </lineage>
</organism>
<proteinExistence type="inferred from homology"/>
<dbReference type="Gene3D" id="3.30.230.10">
    <property type="match status" value="1"/>
</dbReference>
<dbReference type="PANTHER" id="PTHR10457:SF7">
    <property type="entry name" value="GALACTOKINASE-RELATED"/>
    <property type="match status" value="1"/>
</dbReference>
<feature type="domain" description="GHMP kinase N-terminal" evidence="8">
    <location>
        <begin position="90"/>
        <end position="178"/>
    </location>
</feature>
<dbReference type="InterPro" id="IPR036554">
    <property type="entry name" value="GHMP_kinase_C_sf"/>
</dbReference>
<dbReference type="InterPro" id="IPR020568">
    <property type="entry name" value="Ribosomal_Su5_D2-typ_SF"/>
</dbReference>
<evidence type="ECO:0000256" key="7">
    <source>
        <dbReference type="NCBIfam" id="TIGR00131"/>
    </source>
</evidence>
<evidence type="ECO:0000256" key="1">
    <source>
        <dbReference type="ARBA" id="ARBA00006566"/>
    </source>
</evidence>
<sequence>MGKPEKIAELYQQMHKSEPLMVRSPGRVNIIGEHTDYNLGPVLPAAINKYMYLAVGTRSDSEINIYAADYSDQFSASLIKLEPAWKLWPNYLLGVINEFQKAGKSMTGINIVFGGDIPLAAGLSSSASITCATAFALNQLFDFGFSKLEIAKIAQAAEHNYVGVHCGLMDQFASLFGKEGHLIKLNCSTEEHYYIPFTAKDIKIVLFDTGIKHHLVTSAYNERREQCQNGVALVKKHEPQVNGLPDITEDMLNKYVKPVSDVVFKRCLYVIQEIERLEEVCKALETDDFEAVGKHMFDTHYGLKDLYEVSCDECDFLVETTQQIVGVLGSRMMGAGFGGCTINLIKSDLADAISEQVKNEYRARFKKELKVYHTSIGNGTEEVKPALAEAN</sequence>
<keyword evidence="12" id="KW-1185">Reference proteome</keyword>
<dbReference type="PROSITE" id="PS00106">
    <property type="entry name" value="GALACTOKINASE"/>
    <property type="match status" value="1"/>
</dbReference>
<comment type="caution">
    <text evidence="11">The sequence shown here is derived from an EMBL/GenBank/DDBJ whole genome shotgun (WGS) entry which is preliminary data.</text>
</comment>
<dbReference type="InterPro" id="IPR006203">
    <property type="entry name" value="GHMP_knse_ATP-bd_CS"/>
</dbReference>
<accession>A0ABW4ZNH8</accession>
<dbReference type="Pfam" id="PF08544">
    <property type="entry name" value="GHMP_kinases_C"/>
    <property type="match status" value="1"/>
</dbReference>
<evidence type="ECO:0000256" key="5">
    <source>
        <dbReference type="ARBA" id="ARBA00022840"/>
    </source>
</evidence>
<evidence type="ECO:0000259" key="9">
    <source>
        <dbReference type="Pfam" id="PF08544"/>
    </source>
</evidence>
<protein>
    <recommendedName>
        <fullName evidence="7">Galactokinase</fullName>
        <ecNumber evidence="7">2.7.1.6</ecNumber>
    </recommendedName>
</protein>
<dbReference type="Gene3D" id="3.30.70.890">
    <property type="entry name" value="GHMP kinase, C-terminal domain"/>
    <property type="match status" value="1"/>
</dbReference>
<feature type="domain" description="GHMP kinase C-terminal" evidence="9">
    <location>
        <begin position="282"/>
        <end position="362"/>
    </location>
</feature>
<comment type="similarity">
    <text evidence="1">Belongs to the GHMP kinase family. GalK subfamily.</text>
</comment>
<dbReference type="PIRSF" id="PIRSF000530">
    <property type="entry name" value="Galactokinase"/>
    <property type="match status" value="1"/>
</dbReference>
<dbReference type="InterPro" id="IPR006204">
    <property type="entry name" value="GHMP_kinase_N_dom"/>
</dbReference>
<feature type="domain" description="Galactokinase N-terminal" evidence="10">
    <location>
        <begin position="10"/>
        <end position="56"/>
    </location>
</feature>
<dbReference type="InterPro" id="IPR019741">
    <property type="entry name" value="Galactokinase_CS"/>
</dbReference>